<dbReference type="SUPFAM" id="SSF88697">
    <property type="entry name" value="PUA domain-like"/>
    <property type="match status" value="1"/>
</dbReference>
<dbReference type="KEGG" id="nas:GCU68_05275"/>
<dbReference type="GeneID" id="42300436"/>
<protein>
    <submittedName>
        <fullName evidence="1">ASCH domain-containing protein</fullName>
    </submittedName>
</protein>
<dbReference type="InterPro" id="IPR015947">
    <property type="entry name" value="PUA-like_sf"/>
</dbReference>
<gene>
    <name evidence="1" type="ORF">GCU68_05275</name>
</gene>
<dbReference type="AlphaFoldDB" id="A0A5P9P1I0"/>
<reference evidence="1 2" key="1">
    <citation type="journal article" date="2007" name="Int. J. Syst. Evol. Microbiol.">
        <title>Natronorubrum sulfidifaciens sp. nov., an extremely haloalkaliphilic archaeon isolated from Aiding salt lake in Xin-Jiang, China.</title>
        <authorList>
            <person name="Cui H.L."/>
            <person name="Tohty D."/>
            <person name="Liu H.C."/>
            <person name="Liu S.J."/>
            <person name="Oren A."/>
            <person name="Zhou P.J."/>
        </authorList>
    </citation>
    <scope>NUCLEOTIDE SEQUENCE [LARGE SCALE GENOMIC DNA]</scope>
    <source>
        <strain evidence="1 2">7-3</strain>
    </source>
</reference>
<dbReference type="Proteomes" id="UP000326170">
    <property type="component" value="Chromosome"/>
</dbReference>
<dbReference type="EMBL" id="CP045488">
    <property type="protein sequence ID" value="QFU81981.1"/>
    <property type="molecule type" value="Genomic_DNA"/>
</dbReference>
<keyword evidence="2" id="KW-1185">Reference proteome</keyword>
<dbReference type="OrthoDB" id="359403at2157"/>
<name>A0A5P9P1I0_9EURY</name>
<dbReference type="RefSeq" id="WP_152939605.1">
    <property type="nucleotide sequence ID" value="NZ_CP045488.1"/>
</dbReference>
<evidence type="ECO:0000313" key="1">
    <source>
        <dbReference type="EMBL" id="QFU81981.1"/>
    </source>
</evidence>
<evidence type="ECO:0000313" key="2">
    <source>
        <dbReference type="Proteomes" id="UP000326170"/>
    </source>
</evidence>
<organism evidence="1 2">
    <name type="scientific">Natronorubrum aibiense</name>
    <dbReference type="NCBI Taxonomy" id="348826"/>
    <lineage>
        <taxon>Archaea</taxon>
        <taxon>Methanobacteriati</taxon>
        <taxon>Methanobacteriota</taxon>
        <taxon>Stenosarchaea group</taxon>
        <taxon>Halobacteria</taxon>
        <taxon>Halobacteriales</taxon>
        <taxon>Natrialbaceae</taxon>
        <taxon>Natronorubrum</taxon>
    </lineage>
</organism>
<proteinExistence type="predicted"/>
<accession>A0A5P9P1I0</accession>
<sequence>MSELDPSDLLPSERMQTQALEGAVTQIHRGHQYAEVGDTFTIDETTFEVTDVTERTLGELTDEDAQAEGMDDLEAYRRLLERAHDNFEWDDESEVVRHRFERRAE</sequence>